<dbReference type="Proteomes" id="UP000298138">
    <property type="component" value="Unassembled WGS sequence"/>
</dbReference>
<organism evidence="2 3">
    <name type="scientific">Ascodesmis nigricans</name>
    <dbReference type="NCBI Taxonomy" id="341454"/>
    <lineage>
        <taxon>Eukaryota</taxon>
        <taxon>Fungi</taxon>
        <taxon>Dikarya</taxon>
        <taxon>Ascomycota</taxon>
        <taxon>Pezizomycotina</taxon>
        <taxon>Pezizomycetes</taxon>
        <taxon>Pezizales</taxon>
        <taxon>Ascodesmidaceae</taxon>
        <taxon>Ascodesmis</taxon>
    </lineage>
</organism>
<accession>A0A4S2N3D7</accession>
<keyword evidence="3" id="KW-1185">Reference proteome</keyword>
<feature type="compositionally biased region" description="Polar residues" evidence="1">
    <location>
        <begin position="124"/>
        <end position="144"/>
    </location>
</feature>
<reference evidence="2 3" key="1">
    <citation type="submission" date="2019-04" db="EMBL/GenBank/DDBJ databases">
        <title>Comparative genomics and transcriptomics to analyze fruiting body development in filamentous ascomycetes.</title>
        <authorList>
            <consortium name="DOE Joint Genome Institute"/>
            <person name="Lutkenhaus R."/>
            <person name="Traeger S."/>
            <person name="Breuer J."/>
            <person name="Kuo A."/>
            <person name="Lipzen A."/>
            <person name="Pangilinan J."/>
            <person name="Dilworth D."/>
            <person name="Sandor L."/>
            <person name="Poggeler S."/>
            <person name="Barry K."/>
            <person name="Grigoriev I.V."/>
            <person name="Nowrousian M."/>
        </authorList>
    </citation>
    <scope>NUCLEOTIDE SEQUENCE [LARGE SCALE GENOMIC DNA]</scope>
    <source>
        <strain evidence="2 3">CBS 389.68</strain>
    </source>
</reference>
<dbReference type="AlphaFoldDB" id="A0A4S2N3D7"/>
<evidence type="ECO:0000313" key="3">
    <source>
        <dbReference type="Proteomes" id="UP000298138"/>
    </source>
</evidence>
<dbReference type="InParanoid" id="A0A4S2N3D7"/>
<protein>
    <submittedName>
        <fullName evidence="2">Uncharacterized protein</fullName>
    </submittedName>
</protein>
<sequence length="165" mass="18190">MAKPKPVPELVVEDMEATRLRVQRSWEDVGKICPESRIFHFRLEDCLVQAPDSMSPTKIKAFIRRGDSTAQSYIGLTLVSLIADPSTPGAESDGDNLSSDSEPAEFHGRHFTFIIDTHDDDPRQPNSKESNVTQPQTVTSSLQPIQHHALHMTASCLPPAGSNTQ</sequence>
<evidence type="ECO:0000256" key="1">
    <source>
        <dbReference type="SAM" id="MobiDB-lite"/>
    </source>
</evidence>
<feature type="region of interest" description="Disordered" evidence="1">
    <location>
        <begin position="116"/>
        <end position="165"/>
    </location>
</feature>
<name>A0A4S2N3D7_9PEZI</name>
<proteinExistence type="predicted"/>
<gene>
    <name evidence="2" type="ORF">EX30DRAFT_380704</name>
</gene>
<feature type="region of interest" description="Disordered" evidence="1">
    <location>
        <begin position="84"/>
        <end position="104"/>
    </location>
</feature>
<dbReference type="EMBL" id="ML220113">
    <property type="protein sequence ID" value="TGZ83464.1"/>
    <property type="molecule type" value="Genomic_DNA"/>
</dbReference>
<evidence type="ECO:0000313" key="2">
    <source>
        <dbReference type="EMBL" id="TGZ83464.1"/>
    </source>
</evidence>